<evidence type="ECO:0000313" key="2">
    <source>
        <dbReference type="Proteomes" id="UP001157440"/>
    </source>
</evidence>
<evidence type="ECO:0000313" key="1">
    <source>
        <dbReference type="EMBL" id="GLS71143.1"/>
    </source>
</evidence>
<dbReference type="RefSeq" id="WP_238194407.1">
    <property type="nucleotide sequence ID" value="NZ_BPQZ01000001.1"/>
</dbReference>
<accession>A0AA37WUK1</accession>
<protein>
    <recommendedName>
        <fullName evidence="3">MSMEG_0570 family nitrogen starvation response protein</fullName>
    </recommendedName>
</protein>
<sequence>MPEMHFHIRWPDGSRETCYSPSLVIKDHLAVGQDYPVEEFVALTRLALGIASERVRARYGFPCGRAQAQLARIEMSARRQGPGTVHIESFEE</sequence>
<organism evidence="1 2">
    <name type="scientific">Methylobacterium tardum</name>
    <dbReference type="NCBI Taxonomy" id="374432"/>
    <lineage>
        <taxon>Bacteria</taxon>
        <taxon>Pseudomonadati</taxon>
        <taxon>Pseudomonadota</taxon>
        <taxon>Alphaproteobacteria</taxon>
        <taxon>Hyphomicrobiales</taxon>
        <taxon>Methylobacteriaceae</taxon>
        <taxon>Methylobacterium</taxon>
    </lineage>
</organism>
<evidence type="ECO:0008006" key="3">
    <source>
        <dbReference type="Google" id="ProtNLM"/>
    </source>
</evidence>
<proteinExistence type="predicted"/>
<dbReference type="NCBIfam" id="TIGR04042">
    <property type="entry name" value="MSMEG_0570_fam"/>
    <property type="match status" value="1"/>
</dbReference>
<dbReference type="AlphaFoldDB" id="A0AA37WUK1"/>
<comment type="caution">
    <text evidence="1">The sequence shown here is derived from an EMBL/GenBank/DDBJ whole genome shotgun (WGS) entry which is preliminary data.</text>
</comment>
<gene>
    <name evidence="1" type="ORF">GCM10007890_31560</name>
</gene>
<keyword evidence="2" id="KW-1185">Reference proteome</keyword>
<name>A0AA37WUK1_9HYPH</name>
<dbReference type="InterPro" id="IPR023846">
    <property type="entry name" value="CHP04042_MSMEG0570"/>
</dbReference>
<reference evidence="2" key="1">
    <citation type="journal article" date="2019" name="Int. J. Syst. Evol. Microbiol.">
        <title>The Global Catalogue of Microorganisms (GCM) 10K type strain sequencing project: providing services to taxonomists for standard genome sequencing and annotation.</title>
        <authorList>
            <consortium name="The Broad Institute Genomics Platform"/>
            <consortium name="The Broad Institute Genome Sequencing Center for Infectious Disease"/>
            <person name="Wu L."/>
            <person name="Ma J."/>
        </authorList>
    </citation>
    <scope>NUCLEOTIDE SEQUENCE [LARGE SCALE GENOMIC DNA]</scope>
    <source>
        <strain evidence="2">NBRC 103632</strain>
    </source>
</reference>
<dbReference type="EMBL" id="BSPL01000017">
    <property type="protein sequence ID" value="GLS71143.1"/>
    <property type="molecule type" value="Genomic_DNA"/>
</dbReference>
<dbReference type="Proteomes" id="UP001157440">
    <property type="component" value="Unassembled WGS sequence"/>
</dbReference>